<keyword evidence="1" id="KW-0732">Signal</keyword>
<evidence type="ECO:0000313" key="2">
    <source>
        <dbReference type="EMBL" id="MXU92141.1"/>
    </source>
</evidence>
<organism evidence="2">
    <name type="scientific">Ixodes ricinus</name>
    <name type="common">Common tick</name>
    <name type="synonym">Acarus ricinus</name>
    <dbReference type="NCBI Taxonomy" id="34613"/>
    <lineage>
        <taxon>Eukaryota</taxon>
        <taxon>Metazoa</taxon>
        <taxon>Ecdysozoa</taxon>
        <taxon>Arthropoda</taxon>
        <taxon>Chelicerata</taxon>
        <taxon>Arachnida</taxon>
        <taxon>Acari</taxon>
        <taxon>Parasitiformes</taxon>
        <taxon>Ixodida</taxon>
        <taxon>Ixodoidea</taxon>
        <taxon>Ixodidae</taxon>
        <taxon>Ixodinae</taxon>
        <taxon>Ixodes</taxon>
    </lineage>
</organism>
<feature type="signal peptide" evidence="1">
    <location>
        <begin position="1"/>
        <end position="16"/>
    </location>
</feature>
<sequence>MCFVFAVLAVLHPVNGSYRGRASSYREHMCKYVFPKTFPVTFPQDVGAFERNNCVSVNVFGYDSEKNFVYPLKVVDDELEQHVDLLLVENHFVGITNFARLFSNAKSLRFRCKRCLTWFQGQKKKNNPI</sequence>
<proteinExistence type="predicted"/>
<reference evidence="2" key="1">
    <citation type="submission" date="2019-12" db="EMBL/GenBank/DDBJ databases">
        <title>An insight into the sialome of adult female Ixodes ricinus ticks feeding for 6 days.</title>
        <authorList>
            <person name="Perner J."/>
            <person name="Ribeiro J.M.C."/>
        </authorList>
    </citation>
    <scope>NUCLEOTIDE SEQUENCE</scope>
    <source>
        <strain evidence="2">Semi-engorged</strain>
        <tissue evidence="2">Salivary glands</tissue>
    </source>
</reference>
<accession>A0A6B0URJ2</accession>
<protein>
    <submittedName>
        <fullName evidence="2">Putative secreted protein</fullName>
    </submittedName>
</protein>
<feature type="chain" id="PRO_5025448455" evidence="1">
    <location>
        <begin position="17"/>
        <end position="129"/>
    </location>
</feature>
<name>A0A6B0URJ2_IXORI</name>
<evidence type="ECO:0000256" key="1">
    <source>
        <dbReference type="SAM" id="SignalP"/>
    </source>
</evidence>
<dbReference type="AlphaFoldDB" id="A0A6B0URJ2"/>
<dbReference type="EMBL" id="GIFC01010058">
    <property type="protein sequence ID" value="MXU92141.1"/>
    <property type="molecule type" value="Transcribed_RNA"/>
</dbReference>